<comment type="caution">
    <text evidence="13">The sequence shown here is derived from an EMBL/GenBank/DDBJ whole genome shotgun (WGS) entry which is preliminary data.</text>
</comment>
<dbReference type="GO" id="GO:0003755">
    <property type="term" value="F:peptidyl-prolyl cis-trans isomerase activity"/>
    <property type="evidence" value="ECO:0007669"/>
    <property type="project" value="UniProtKB-UniRule"/>
</dbReference>
<dbReference type="PROSITE" id="PS50059">
    <property type="entry name" value="FKBP_PPIASE"/>
    <property type="match status" value="1"/>
</dbReference>
<evidence type="ECO:0000256" key="11">
    <source>
        <dbReference type="SAM" id="MobiDB-lite"/>
    </source>
</evidence>
<proteinExistence type="inferred from homology"/>
<dbReference type="InterPro" id="IPR046357">
    <property type="entry name" value="PPIase_dom_sf"/>
</dbReference>
<evidence type="ECO:0000313" key="14">
    <source>
        <dbReference type="Proteomes" id="UP000267535"/>
    </source>
</evidence>
<dbReference type="GO" id="GO:0042026">
    <property type="term" value="P:protein refolding"/>
    <property type="evidence" value="ECO:0007669"/>
    <property type="project" value="UniProtKB-ARBA"/>
</dbReference>
<dbReference type="RefSeq" id="WP_124925076.1">
    <property type="nucleotide sequence ID" value="NZ_BMOH01000003.1"/>
</dbReference>
<dbReference type="PANTHER" id="PTHR47861">
    <property type="entry name" value="FKBP-TYPE PEPTIDYL-PROLYL CIS-TRANS ISOMERASE SLYD"/>
    <property type="match status" value="1"/>
</dbReference>
<dbReference type="Gene3D" id="3.10.50.40">
    <property type="match status" value="1"/>
</dbReference>
<dbReference type="AlphaFoldDB" id="A0A3P1SU81"/>
<comment type="similarity">
    <text evidence="3 10">Belongs to the FKBP-type PPIase family.</text>
</comment>
<keyword evidence="14" id="KW-1185">Reference proteome</keyword>
<dbReference type="Proteomes" id="UP000267535">
    <property type="component" value="Unassembled WGS sequence"/>
</dbReference>
<gene>
    <name evidence="13" type="ORF">EHS89_05230</name>
</gene>
<evidence type="ECO:0000256" key="10">
    <source>
        <dbReference type="RuleBase" id="RU003915"/>
    </source>
</evidence>
<feature type="domain" description="PPIase FKBP-type" evidence="12">
    <location>
        <begin position="6"/>
        <end position="140"/>
    </location>
</feature>
<keyword evidence="5 9" id="KW-0697">Rotamase</keyword>
<feature type="region of interest" description="Disordered" evidence="11">
    <location>
        <begin position="141"/>
        <end position="160"/>
    </location>
</feature>
<evidence type="ECO:0000256" key="3">
    <source>
        <dbReference type="ARBA" id="ARBA00006577"/>
    </source>
</evidence>
<evidence type="ECO:0000256" key="1">
    <source>
        <dbReference type="ARBA" id="ARBA00000971"/>
    </source>
</evidence>
<dbReference type="OrthoDB" id="9808891at2"/>
<evidence type="ECO:0000256" key="5">
    <source>
        <dbReference type="ARBA" id="ARBA00023110"/>
    </source>
</evidence>
<keyword evidence="7 9" id="KW-0413">Isomerase</keyword>
<comment type="function">
    <text evidence="8">Also involved in hydrogenase metallocenter assembly, probably by participating in the nickel insertion step. This function in hydrogenase biosynthesis requires chaperone activity and the presence of the metal-binding domain, but not PPIase activity.</text>
</comment>
<evidence type="ECO:0000256" key="7">
    <source>
        <dbReference type="ARBA" id="ARBA00023235"/>
    </source>
</evidence>
<dbReference type="InterPro" id="IPR001179">
    <property type="entry name" value="PPIase_FKBP_dom"/>
</dbReference>
<accession>A0A3P1SU81</accession>
<evidence type="ECO:0000256" key="6">
    <source>
        <dbReference type="ARBA" id="ARBA00023186"/>
    </source>
</evidence>
<evidence type="ECO:0000259" key="12">
    <source>
        <dbReference type="PROSITE" id="PS50059"/>
    </source>
</evidence>
<keyword evidence="4" id="KW-0963">Cytoplasm</keyword>
<evidence type="ECO:0000256" key="4">
    <source>
        <dbReference type="ARBA" id="ARBA00022490"/>
    </source>
</evidence>
<comment type="subcellular location">
    <subcellularLocation>
        <location evidence="2">Cytoplasm</location>
    </subcellularLocation>
</comment>
<name>A0A3P1SU81_9GAMM</name>
<dbReference type="Pfam" id="PF00254">
    <property type="entry name" value="FKBP_C"/>
    <property type="match status" value="1"/>
</dbReference>
<protein>
    <recommendedName>
        <fullName evidence="10">Peptidyl-prolyl cis-trans isomerase</fullName>
        <ecNumber evidence="10">5.2.1.8</ecNumber>
    </recommendedName>
</protein>
<evidence type="ECO:0000256" key="9">
    <source>
        <dbReference type="PROSITE-ProRule" id="PRU00277"/>
    </source>
</evidence>
<sequence length="160" mass="17379">MQIADKKIVLIHYTLTNLDGEVMDSSEGQEPLAYLHGMGNIVPGLEKELLGKQAGDKVLAEVAPAEGYGEINEELIQEVDRAAFDGVDSIEVGMRFMAQTAWGEQPVIVTAMTEDKVTVDGNHPLADQTLKFDVEVVEVRDASEEELEHGHAHGAGGHHH</sequence>
<evidence type="ECO:0000256" key="8">
    <source>
        <dbReference type="ARBA" id="ARBA00037071"/>
    </source>
</evidence>
<evidence type="ECO:0000313" key="13">
    <source>
        <dbReference type="EMBL" id="RRD00495.1"/>
    </source>
</evidence>
<dbReference type="EMBL" id="RQXV01000002">
    <property type="protein sequence ID" value="RRD00495.1"/>
    <property type="molecule type" value="Genomic_DNA"/>
</dbReference>
<dbReference type="GO" id="GO:0005737">
    <property type="term" value="C:cytoplasm"/>
    <property type="evidence" value="ECO:0007669"/>
    <property type="project" value="UniProtKB-SubCell"/>
</dbReference>
<keyword evidence="6" id="KW-0143">Chaperone</keyword>
<evidence type="ECO:0000256" key="2">
    <source>
        <dbReference type="ARBA" id="ARBA00004496"/>
    </source>
</evidence>
<dbReference type="EC" id="5.2.1.8" evidence="10"/>
<reference evidence="13 14" key="1">
    <citation type="submission" date="2018-11" db="EMBL/GenBank/DDBJ databases">
        <title>The draft genome sequence of Amphritea balenae JAMM 1525T.</title>
        <authorList>
            <person name="Fang Z."/>
            <person name="Zhang Y."/>
            <person name="Han X."/>
        </authorList>
    </citation>
    <scope>NUCLEOTIDE SEQUENCE [LARGE SCALE GENOMIC DNA]</scope>
    <source>
        <strain evidence="13 14">JAMM 1525</strain>
    </source>
</reference>
<dbReference type="SUPFAM" id="SSF54534">
    <property type="entry name" value="FKBP-like"/>
    <property type="match status" value="1"/>
</dbReference>
<dbReference type="PANTHER" id="PTHR47861:SF3">
    <property type="entry name" value="FKBP-TYPE PEPTIDYL-PROLYL CIS-TRANS ISOMERASE SLYD"/>
    <property type="match status" value="1"/>
</dbReference>
<organism evidence="13 14">
    <name type="scientific">Amphritea balenae</name>
    <dbReference type="NCBI Taxonomy" id="452629"/>
    <lineage>
        <taxon>Bacteria</taxon>
        <taxon>Pseudomonadati</taxon>
        <taxon>Pseudomonadota</taxon>
        <taxon>Gammaproteobacteria</taxon>
        <taxon>Oceanospirillales</taxon>
        <taxon>Oceanospirillaceae</taxon>
        <taxon>Amphritea</taxon>
    </lineage>
</organism>
<comment type="catalytic activity">
    <reaction evidence="1 9 10">
        <text>[protein]-peptidylproline (omega=180) = [protein]-peptidylproline (omega=0)</text>
        <dbReference type="Rhea" id="RHEA:16237"/>
        <dbReference type="Rhea" id="RHEA-COMP:10747"/>
        <dbReference type="Rhea" id="RHEA-COMP:10748"/>
        <dbReference type="ChEBI" id="CHEBI:83833"/>
        <dbReference type="ChEBI" id="CHEBI:83834"/>
        <dbReference type="EC" id="5.2.1.8"/>
    </reaction>
</comment>